<dbReference type="AlphaFoldDB" id="X0XD75"/>
<comment type="caution">
    <text evidence="1">The sequence shown here is derived from an EMBL/GenBank/DDBJ whole genome shotgun (WGS) entry which is preliminary data.</text>
</comment>
<organism evidence="1">
    <name type="scientific">marine sediment metagenome</name>
    <dbReference type="NCBI Taxonomy" id="412755"/>
    <lineage>
        <taxon>unclassified sequences</taxon>
        <taxon>metagenomes</taxon>
        <taxon>ecological metagenomes</taxon>
    </lineage>
</organism>
<dbReference type="EMBL" id="BARS01034497">
    <property type="protein sequence ID" value="GAG22911.1"/>
    <property type="molecule type" value="Genomic_DNA"/>
</dbReference>
<protein>
    <submittedName>
        <fullName evidence="1">Uncharacterized protein</fullName>
    </submittedName>
</protein>
<feature type="non-terminal residue" evidence="1">
    <location>
        <position position="1"/>
    </location>
</feature>
<proteinExistence type="predicted"/>
<name>X0XD75_9ZZZZ</name>
<accession>X0XD75</accession>
<sequence length="179" mass="20812">KRKMSGQVCPSKVRKAAKRLREWAETELLPEASLKKATLVTILKQVEEMPSILPCNDPNVVISYTYCGRYGDFTAKHTMKLSELVLFDCYIDEVYFYERLGKHSQISVRPSKFAVRWSRGKDDEPEDESLWDWREQLDEDLMGDYDEALKAAEKYIQKLGPYDIEKDPIPGTKRGVKKR</sequence>
<gene>
    <name evidence="1" type="ORF">S01H1_53279</name>
</gene>
<evidence type="ECO:0000313" key="1">
    <source>
        <dbReference type="EMBL" id="GAG22911.1"/>
    </source>
</evidence>
<reference evidence="1" key="1">
    <citation type="journal article" date="2014" name="Front. Microbiol.">
        <title>High frequency of phylogenetically diverse reductive dehalogenase-homologous genes in deep subseafloor sedimentary metagenomes.</title>
        <authorList>
            <person name="Kawai M."/>
            <person name="Futagami T."/>
            <person name="Toyoda A."/>
            <person name="Takaki Y."/>
            <person name="Nishi S."/>
            <person name="Hori S."/>
            <person name="Arai W."/>
            <person name="Tsubouchi T."/>
            <person name="Morono Y."/>
            <person name="Uchiyama I."/>
            <person name="Ito T."/>
            <person name="Fujiyama A."/>
            <person name="Inagaki F."/>
            <person name="Takami H."/>
        </authorList>
    </citation>
    <scope>NUCLEOTIDE SEQUENCE</scope>
    <source>
        <strain evidence="1">Expedition CK06-06</strain>
    </source>
</reference>